<dbReference type="EMBL" id="JAINUF010000006">
    <property type="protein sequence ID" value="KAJ8355908.1"/>
    <property type="molecule type" value="Genomic_DNA"/>
</dbReference>
<dbReference type="Proteomes" id="UP001152622">
    <property type="component" value="Chromosome 6"/>
</dbReference>
<comment type="caution">
    <text evidence="1">The sequence shown here is derived from an EMBL/GenBank/DDBJ whole genome shotgun (WGS) entry which is preliminary data.</text>
</comment>
<evidence type="ECO:0000313" key="1">
    <source>
        <dbReference type="EMBL" id="KAJ8355908.1"/>
    </source>
</evidence>
<gene>
    <name evidence="1" type="ORF">SKAU_G00187020</name>
</gene>
<name>A0A9Q1FCN7_SYNKA</name>
<organism evidence="1 2">
    <name type="scientific">Synaphobranchus kaupii</name>
    <name type="common">Kaup's arrowtooth eel</name>
    <dbReference type="NCBI Taxonomy" id="118154"/>
    <lineage>
        <taxon>Eukaryota</taxon>
        <taxon>Metazoa</taxon>
        <taxon>Chordata</taxon>
        <taxon>Craniata</taxon>
        <taxon>Vertebrata</taxon>
        <taxon>Euteleostomi</taxon>
        <taxon>Actinopterygii</taxon>
        <taxon>Neopterygii</taxon>
        <taxon>Teleostei</taxon>
        <taxon>Anguilliformes</taxon>
        <taxon>Synaphobranchidae</taxon>
        <taxon>Synaphobranchus</taxon>
    </lineage>
</organism>
<accession>A0A9Q1FCN7</accession>
<reference evidence="1" key="1">
    <citation type="journal article" date="2023" name="Science">
        <title>Genome structures resolve the early diversification of teleost fishes.</title>
        <authorList>
            <person name="Parey E."/>
            <person name="Louis A."/>
            <person name="Montfort J."/>
            <person name="Bouchez O."/>
            <person name="Roques C."/>
            <person name="Iampietro C."/>
            <person name="Lluch J."/>
            <person name="Castinel A."/>
            <person name="Donnadieu C."/>
            <person name="Desvignes T."/>
            <person name="Floi Bucao C."/>
            <person name="Jouanno E."/>
            <person name="Wen M."/>
            <person name="Mejri S."/>
            <person name="Dirks R."/>
            <person name="Jansen H."/>
            <person name="Henkel C."/>
            <person name="Chen W.J."/>
            <person name="Zahm M."/>
            <person name="Cabau C."/>
            <person name="Klopp C."/>
            <person name="Thompson A.W."/>
            <person name="Robinson-Rechavi M."/>
            <person name="Braasch I."/>
            <person name="Lecointre G."/>
            <person name="Bobe J."/>
            <person name="Postlethwait J.H."/>
            <person name="Berthelot C."/>
            <person name="Roest Crollius H."/>
            <person name="Guiguen Y."/>
        </authorList>
    </citation>
    <scope>NUCLEOTIDE SEQUENCE</scope>
    <source>
        <strain evidence="1">WJC10195</strain>
    </source>
</reference>
<protein>
    <submittedName>
        <fullName evidence="1">Uncharacterized protein</fullName>
    </submittedName>
</protein>
<keyword evidence="2" id="KW-1185">Reference proteome</keyword>
<sequence length="123" mass="13082">MAAVSSKGQFDLLVEPGVEDWRAGAEIGLVWSDLYAVTPVACRGVIKSEAVCSAEKCNPALRGRASGPLRAADGFAVAVETAPRCGACARAPRVRRPVCSVSRGACRSASPHRWAFRRETVRL</sequence>
<proteinExistence type="predicted"/>
<dbReference type="AlphaFoldDB" id="A0A9Q1FCN7"/>
<evidence type="ECO:0000313" key="2">
    <source>
        <dbReference type="Proteomes" id="UP001152622"/>
    </source>
</evidence>